<comment type="caution">
    <text evidence="2">The sequence shown here is derived from an EMBL/GenBank/DDBJ whole genome shotgun (WGS) entry which is preliminary data.</text>
</comment>
<feature type="compositionally biased region" description="Basic and acidic residues" evidence="1">
    <location>
        <begin position="142"/>
        <end position="151"/>
    </location>
</feature>
<reference evidence="3" key="1">
    <citation type="journal article" date="2014" name="Microb. Cell Fact.">
        <title>Exploiting Issatchenkia orientalis SD108 for succinic acid production.</title>
        <authorList>
            <person name="Xiao H."/>
            <person name="Shao Z."/>
            <person name="Jiang Y."/>
            <person name="Dole S."/>
            <person name="Zhao H."/>
        </authorList>
    </citation>
    <scope>NUCLEOTIDE SEQUENCE [LARGE SCALE GENOMIC DNA]</scope>
    <source>
        <strain evidence="3">SD108</strain>
    </source>
</reference>
<gene>
    <name evidence="2" type="ORF">JL09_g2208</name>
</gene>
<organism evidence="2 3">
    <name type="scientific">Pichia kudriavzevii</name>
    <name type="common">Yeast</name>
    <name type="synonym">Issatchenkia orientalis</name>
    <dbReference type="NCBI Taxonomy" id="4909"/>
    <lineage>
        <taxon>Eukaryota</taxon>
        <taxon>Fungi</taxon>
        <taxon>Dikarya</taxon>
        <taxon>Ascomycota</taxon>
        <taxon>Saccharomycotina</taxon>
        <taxon>Pichiomycetes</taxon>
        <taxon>Pichiales</taxon>
        <taxon>Pichiaceae</taxon>
        <taxon>Pichia</taxon>
    </lineage>
</organism>
<feature type="compositionally biased region" description="Polar residues" evidence="1">
    <location>
        <begin position="123"/>
        <end position="141"/>
    </location>
</feature>
<accession>A0A099P329</accession>
<dbReference type="HOGENOM" id="CLU_990654_0_0_1"/>
<evidence type="ECO:0000313" key="3">
    <source>
        <dbReference type="Proteomes" id="UP000029867"/>
    </source>
</evidence>
<evidence type="ECO:0000313" key="2">
    <source>
        <dbReference type="EMBL" id="KGK38632.1"/>
    </source>
</evidence>
<dbReference type="AlphaFoldDB" id="A0A099P329"/>
<feature type="region of interest" description="Disordered" evidence="1">
    <location>
        <begin position="117"/>
        <end position="152"/>
    </location>
</feature>
<protein>
    <submittedName>
        <fullName evidence="2">Uncharacterized protein</fullName>
    </submittedName>
</protein>
<dbReference type="Proteomes" id="UP000029867">
    <property type="component" value="Unassembled WGS sequence"/>
</dbReference>
<dbReference type="EMBL" id="JQFK01000017">
    <property type="protein sequence ID" value="KGK38632.1"/>
    <property type="molecule type" value="Genomic_DNA"/>
</dbReference>
<sequence length="281" mass="32293">MGLLKHTQRTDRCSKRGLASPASIENVAYVDSLKNVKLKTESSSDVFIGTTSLLSHKNKHFMRNSLQDPFSEKNHRVIDEVLSSYIVYPSGTQNITQEKIEYFGIFNLHSNQPENPIADRYNFSGSKSNSPVNKSTYVSNLRQRDSSDQHDKKQKSFFFSLISKGMHRIFRKSSETKQRMCKQHRPEIQTPVNTTLKDTSPSKRENFNLMSSEMEGEGQRNSVKTEETSTHFEYTFDDSEVQSLISRTDFSYKLSVAAKFKSLCPDKAYREWEKDGNIPEV</sequence>
<proteinExistence type="predicted"/>
<name>A0A099P329_PICKU</name>
<evidence type="ECO:0000256" key="1">
    <source>
        <dbReference type="SAM" id="MobiDB-lite"/>
    </source>
</evidence>
<dbReference type="VEuPathDB" id="FungiDB:C5L36_0C11140"/>